<dbReference type="Pfam" id="PF12832">
    <property type="entry name" value="MFS_1_like"/>
    <property type="match status" value="1"/>
</dbReference>
<accession>A0ABX0AC12</accession>
<dbReference type="RefSeq" id="WP_161921433.1">
    <property type="nucleotide sequence ID" value="NZ_JAACYS010000068.1"/>
</dbReference>
<dbReference type="InterPro" id="IPR024989">
    <property type="entry name" value="MFS_assoc_dom"/>
</dbReference>
<feature type="transmembrane region" description="Helical" evidence="7">
    <location>
        <begin position="362"/>
        <end position="382"/>
    </location>
</feature>
<evidence type="ECO:0000256" key="1">
    <source>
        <dbReference type="ARBA" id="ARBA00004651"/>
    </source>
</evidence>
<evidence type="ECO:0000256" key="7">
    <source>
        <dbReference type="SAM" id="Phobius"/>
    </source>
</evidence>
<dbReference type="EMBL" id="JAACYS010000068">
    <property type="protein sequence ID" value="NCU18607.1"/>
    <property type="molecule type" value="Genomic_DNA"/>
</dbReference>
<dbReference type="CDD" id="cd17477">
    <property type="entry name" value="MFS_YcaD_like"/>
    <property type="match status" value="1"/>
</dbReference>
<dbReference type="InterPro" id="IPR005829">
    <property type="entry name" value="Sugar_transporter_CS"/>
</dbReference>
<feature type="transmembrane region" description="Helical" evidence="7">
    <location>
        <begin position="159"/>
        <end position="178"/>
    </location>
</feature>
<dbReference type="Gene3D" id="1.20.1250.20">
    <property type="entry name" value="MFS general substrate transporter like domains"/>
    <property type="match status" value="2"/>
</dbReference>
<evidence type="ECO:0000313" key="10">
    <source>
        <dbReference type="Proteomes" id="UP000743899"/>
    </source>
</evidence>
<dbReference type="PANTHER" id="PTHR23521">
    <property type="entry name" value="TRANSPORTER MFS SUPERFAMILY"/>
    <property type="match status" value="1"/>
</dbReference>
<feature type="transmembrane region" description="Helical" evidence="7">
    <location>
        <begin position="333"/>
        <end position="356"/>
    </location>
</feature>
<dbReference type="SUPFAM" id="SSF103473">
    <property type="entry name" value="MFS general substrate transporter"/>
    <property type="match status" value="1"/>
</dbReference>
<feature type="transmembrane region" description="Helical" evidence="7">
    <location>
        <begin position="94"/>
        <end position="111"/>
    </location>
</feature>
<dbReference type="InterPro" id="IPR036259">
    <property type="entry name" value="MFS_trans_sf"/>
</dbReference>
<evidence type="ECO:0000256" key="6">
    <source>
        <dbReference type="ARBA" id="ARBA00023136"/>
    </source>
</evidence>
<evidence type="ECO:0000256" key="4">
    <source>
        <dbReference type="ARBA" id="ARBA00022692"/>
    </source>
</evidence>
<feature type="transmembrane region" description="Helical" evidence="7">
    <location>
        <begin position="205"/>
        <end position="224"/>
    </location>
</feature>
<comment type="subcellular location">
    <subcellularLocation>
        <location evidence="1">Cell membrane</location>
        <topology evidence="1">Multi-pass membrane protein</topology>
    </subcellularLocation>
</comment>
<keyword evidence="2" id="KW-0813">Transport</keyword>
<keyword evidence="3" id="KW-1003">Cell membrane</keyword>
<dbReference type="PROSITE" id="PS00216">
    <property type="entry name" value="SUGAR_TRANSPORT_1"/>
    <property type="match status" value="1"/>
</dbReference>
<dbReference type="InterPro" id="IPR047200">
    <property type="entry name" value="MFS_YcaD-like"/>
</dbReference>
<evidence type="ECO:0000256" key="2">
    <source>
        <dbReference type="ARBA" id="ARBA00022448"/>
    </source>
</evidence>
<feature type="transmembrane region" description="Helical" evidence="7">
    <location>
        <begin position="68"/>
        <end position="88"/>
    </location>
</feature>
<feature type="domain" description="Major facilitator superfamily (MFS) profile" evidence="8">
    <location>
        <begin position="7"/>
        <end position="387"/>
    </location>
</feature>
<evidence type="ECO:0000256" key="5">
    <source>
        <dbReference type="ARBA" id="ARBA00022989"/>
    </source>
</evidence>
<feature type="transmembrane region" description="Helical" evidence="7">
    <location>
        <begin position="274"/>
        <end position="292"/>
    </location>
</feature>
<dbReference type="Pfam" id="PF07690">
    <property type="entry name" value="MFS_1"/>
    <property type="match status" value="1"/>
</dbReference>
<evidence type="ECO:0000256" key="3">
    <source>
        <dbReference type="ARBA" id="ARBA00022475"/>
    </source>
</evidence>
<feature type="transmembrane region" description="Helical" evidence="7">
    <location>
        <begin position="132"/>
        <end position="153"/>
    </location>
</feature>
<dbReference type="PROSITE" id="PS50850">
    <property type="entry name" value="MFS"/>
    <property type="match status" value="1"/>
</dbReference>
<gene>
    <name evidence="9" type="ORF">GW534_12920</name>
</gene>
<dbReference type="Proteomes" id="UP000743899">
    <property type="component" value="Unassembled WGS sequence"/>
</dbReference>
<dbReference type="InterPro" id="IPR020846">
    <property type="entry name" value="MFS_dom"/>
</dbReference>
<reference evidence="9 10" key="1">
    <citation type="submission" date="2020-01" db="EMBL/GenBank/DDBJ databases">
        <title>A novel Bacillus sp. from Pasinler.</title>
        <authorList>
            <person name="Adiguzel A."/>
            <person name="Ay H."/>
            <person name="Baltaci M.O."/>
        </authorList>
    </citation>
    <scope>NUCLEOTIDE SEQUENCE [LARGE SCALE GENOMIC DNA]</scope>
    <source>
        <strain evidence="9 10">P1</strain>
    </source>
</reference>
<feature type="transmembrane region" description="Helical" evidence="7">
    <location>
        <begin position="244"/>
        <end position="262"/>
    </location>
</feature>
<feature type="transmembrane region" description="Helical" evidence="7">
    <location>
        <begin position="42"/>
        <end position="61"/>
    </location>
</feature>
<keyword evidence="10" id="KW-1185">Reference proteome</keyword>
<keyword evidence="6 7" id="KW-0472">Membrane</keyword>
<evidence type="ECO:0000313" key="9">
    <source>
        <dbReference type="EMBL" id="NCU18607.1"/>
    </source>
</evidence>
<dbReference type="InterPro" id="IPR011701">
    <property type="entry name" value="MFS"/>
</dbReference>
<sequence length="396" mass="43822">MNQQTMRLWLLITLVSISGLSQGMLLPTVAVILENHGVPPTVNGLHATGLYIGVLLASPFMEVPLRKFGYKPLIVVGGLAVVLSLFAFTLWDSLIFWFILRLLIGIGDQALHFSSQTWITSFSPPEKRGRNISLYGLSFGIGFAVGPLFTRLIQFNEELPFLIAGTISLITWSSAFLLKNEYPEQIEKENQLVQAHSIVKNYSKILRYAWAPLLPAACYGVLEASLNGNFPVYGLRLGFDVQDLSLMISAFAIGGIVFQLPLGIMSDRFGRRKVLLAVMLIGSIIFFVAGLFEHSSIMLLILFFMAGMILGSTYSLSLAYLTDTVEKRLLPTGNILISICFSIGSIIGPFLGGLAIDQFSNFSFLYFIAIILFLIYIGLLSYRREEKHSHSLNKTG</sequence>
<proteinExistence type="predicted"/>
<feature type="transmembrane region" description="Helical" evidence="7">
    <location>
        <begin position="298"/>
        <end position="321"/>
    </location>
</feature>
<dbReference type="PANTHER" id="PTHR23521:SF2">
    <property type="entry name" value="TRANSPORTER MFS SUPERFAMILY"/>
    <property type="match status" value="1"/>
</dbReference>
<evidence type="ECO:0000259" key="8">
    <source>
        <dbReference type="PROSITE" id="PS50850"/>
    </source>
</evidence>
<name>A0ABX0AC12_9BACI</name>
<organism evidence="9 10">
    <name type="scientific">Pallidibacillus pasinlerensis</name>
    <dbReference type="NCBI Taxonomy" id="2703818"/>
    <lineage>
        <taxon>Bacteria</taxon>
        <taxon>Bacillati</taxon>
        <taxon>Bacillota</taxon>
        <taxon>Bacilli</taxon>
        <taxon>Bacillales</taxon>
        <taxon>Bacillaceae</taxon>
        <taxon>Pallidibacillus</taxon>
    </lineage>
</organism>
<comment type="caution">
    <text evidence="9">The sequence shown here is derived from an EMBL/GenBank/DDBJ whole genome shotgun (WGS) entry which is preliminary data.</text>
</comment>
<keyword evidence="5 7" id="KW-1133">Transmembrane helix</keyword>
<keyword evidence="4 7" id="KW-0812">Transmembrane</keyword>
<protein>
    <submittedName>
        <fullName evidence="9">MFS transporter</fullName>
    </submittedName>
</protein>